<proteinExistence type="predicted"/>
<name>A0AAD8IQD0_9APIA</name>
<feature type="compositionally biased region" description="Basic and acidic residues" evidence="1">
    <location>
        <begin position="80"/>
        <end position="92"/>
    </location>
</feature>
<feature type="region of interest" description="Disordered" evidence="1">
    <location>
        <begin position="70"/>
        <end position="92"/>
    </location>
</feature>
<dbReference type="Gene3D" id="1.10.60.30">
    <property type="entry name" value="PSPTO4464-like domains"/>
    <property type="match status" value="1"/>
</dbReference>
<dbReference type="Pfam" id="PF04751">
    <property type="entry name" value="DarP"/>
    <property type="match status" value="1"/>
</dbReference>
<dbReference type="AlphaFoldDB" id="A0AAD8IQD0"/>
<keyword evidence="3" id="KW-1185">Reference proteome</keyword>
<evidence type="ECO:0000313" key="3">
    <source>
        <dbReference type="Proteomes" id="UP001237642"/>
    </source>
</evidence>
<accession>A0AAD8IQD0</accession>
<dbReference type="Proteomes" id="UP001237642">
    <property type="component" value="Unassembled WGS sequence"/>
</dbReference>
<reference evidence="2" key="1">
    <citation type="submission" date="2023-02" db="EMBL/GenBank/DDBJ databases">
        <title>Genome of toxic invasive species Heracleum sosnowskyi carries increased number of genes despite the absence of recent whole-genome duplications.</title>
        <authorList>
            <person name="Schelkunov M."/>
            <person name="Shtratnikova V."/>
            <person name="Makarenko M."/>
            <person name="Klepikova A."/>
            <person name="Omelchenko D."/>
            <person name="Novikova G."/>
            <person name="Obukhova E."/>
            <person name="Bogdanov V."/>
            <person name="Penin A."/>
            <person name="Logacheva M."/>
        </authorList>
    </citation>
    <scope>NUCLEOTIDE SEQUENCE</scope>
    <source>
        <strain evidence="2">Hsosn_3</strain>
        <tissue evidence="2">Leaf</tissue>
    </source>
</reference>
<comment type="caution">
    <text evidence="2">The sequence shown here is derived from an EMBL/GenBank/DDBJ whole genome shotgun (WGS) entry which is preliminary data.</text>
</comment>
<dbReference type="CDD" id="cd16331">
    <property type="entry name" value="YjgA-like"/>
    <property type="match status" value="1"/>
</dbReference>
<dbReference type="InterPro" id="IPR006839">
    <property type="entry name" value="DarP"/>
</dbReference>
<dbReference type="PANTHER" id="PTHR36898:SF1">
    <property type="entry name" value="OS04G0250700 PROTEIN"/>
    <property type="match status" value="1"/>
</dbReference>
<feature type="compositionally biased region" description="Acidic residues" evidence="1">
    <location>
        <begin position="70"/>
        <end position="79"/>
    </location>
</feature>
<dbReference type="PANTHER" id="PTHR36898">
    <property type="entry name" value="OSJNBB0026I12.6 PROTEIN"/>
    <property type="match status" value="1"/>
</dbReference>
<dbReference type="SUPFAM" id="SSF158710">
    <property type="entry name" value="PSPTO4464-like"/>
    <property type="match status" value="1"/>
</dbReference>
<sequence>MAHILRPLLQLNRWHRLYSSRPTLHNLINSHSPVNILHSSFITGTPSYHRTVHFRSRGLRFPNASVESSEFADTENDSDSTEKKSRNEKKREARRAVRWATDLAAFSPAQIKRILRVASLETEVLVETEVYDALMLAKRLGRDVREGKRRQFSYIGRLIREVQPELMDGLIQASKDGDMSKFQSLYGSEVVFGKDDVEEESESDDEVEIPEDCINTTNRWFDGLINREMDVSNEIYSVRTVDFDRQELRKLVREVYILQDEVASVEAEGEDKDLLAAKKSLARFLRDIAKQLPSE</sequence>
<protein>
    <submittedName>
        <fullName evidence="2">Ribosome-associated</fullName>
    </submittedName>
</protein>
<evidence type="ECO:0000313" key="2">
    <source>
        <dbReference type="EMBL" id="KAK1388542.1"/>
    </source>
</evidence>
<reference evidence="2" key="2">
    <citation type="submission" date="2023-05" db="EMBL/GenBank/DDBJ databases">
        <authorList>
            <person name="Schelkunov M.I."/>
        </authorList>
    </citation>
    <scope>NUCLEOTIDE SEQUENCE</scope>
    <source>
        <strain evidence="2">Hsosn_3</strain>
        <tissue evidence="2">Leaf</tissue>
    </source>
</reference>
<gene>
    <name evidence="2" type="ORF">POM88_016720</name>
</gene>
<evidence type="ECO:0000256" key="1">
    <source>
        <dbReference type="SAM" id="MobiDB-lite"/>
    </source>
</evidence>
<organism evidence="2 3">
    <name type="scientific">Heracleum sosnowskyi</name>
    <dbReference type="NCBI Taxonomy" id="360622"/>
    <lineage>
        <taxon>Eukaryota</taxon>
        <taxon>Viridiplantae</taxon>
        <taxon>Streptophyta</taxon>
        <taxon>Embryophyta</taxon>
        <taxon>Tracheophyta</taxon>
        <taxon>Spermatophyta</taxon>
        <taxon>Magnoliopsida</taxon>
        <taxon>eudicotyledons</taxon>
        <taxon>Gunneridae</taxon>
        <taxon>Pentapetalae</taxon>
        <taxon>asterids</taxon>
        <taxon>campanulids</taxon>
        <taxon>Apiales</taxon>
        <taxon>Apiaceae</taxon>
        <taxon>Apioideae</taxon>
        <taxon>apioid superclade</taxon>
        <taxon>Tordylieae</taxon>
        <taxon>Tordyliinae</taxon>
        <taxon>Heracleum</taxon>
    </lineage>
</organism>
<dbReference type="EMBL" id="JAUIZM010000004">
    <property type="protein sequence ID" value="KAK1388542.1"/>
    <property type="molecule type" value="Genomic_DNA"/>
</dbReference>
<dbReference type="InterPro" id="IPR023153">
    <property type="entry name" value="DarP_sf"/>
</dbReference>